<proteinExistence type="predicted"/>
<keyword evidence="1" id="KW-0472">Membrane</keyword>
<evidence type="ECO:0000313" key="3">
    <source>
        <dbReference type="Proteomes" id="UP001595923"/>
    </source>
</evidence>
<evidence type="ECO:0000313" key="2">
    <source>
        <dbReference type="EMBL" id="MFC4561798.1"/>
    </source>
</evidence>
<dbReference type="RefSeq" id="WP_378572413.1">
    <property type="nucleotide sequence ID" value="NZ_JBHSFQ010000005.1"/>
</dbReference>
<reference evidence="3" key="1">
    <citation type="journal article" date="2019" name="Int. J. Syst. Evol. Microbiol.">
        <title>The Global Catalogue of Microorganisms (GCM) 10K type strain sequencing project: providing services to taxonomists for standard genome sequencing and annotation.</title>
        <authorList>
            <consortium name="The Broad Institute Genomics Platform"/>
            <consortium name="The Broad Institute Genome Sequencing Center for Infectious Disease"/>
            <person name="Wu L."/>
            <person name="Ma J."/>
        </authorList>
    </citation>
    <scope>NUCLEOTIDE SEQUENCE [LARGE SCALE GENOMIC DNA]</scope>
    <source>
        <strain evidence="3">XZYJ18</strain>
    </source>
</reference>
<keyword evidence="3" id="KW-1185">Reference proteome</keyword>
<name>A0ABV9DTU3_9ACTN</name>
<protein>
    <submittedName>
        <fullName evidence="2">DUF6223 family protein</fullName>
    </submittedName>
</protein>
<organism evidence="2 3">
    <name type="scientific">Nocardiopsis mangrovi</name>
    <dbReference type="NCBI Taxonomy" id="1179818"/>
    <lineage>
        <taxon>Bacteria</taxon>
        <taxon>Bacillati</taxon>
        <taxon>Actinomycetota</taxon>
        <taxon>Actinomycetes</taxon>
        <taxon>Streptosporangiales</taxon>
        <taxon>Nocardiopsidaceae</taxon>
        <taxon>Nocardiopsis</taxon>
    </lineage>
</organism>
<comment type="caution">
    <text evidence="2">The sequence shown here is derived from an EMBL/GenBank/DDBJ whole genome shotgun (WGS) entry which is preliminary data.</text>
</comment>
<gene>
    <name evidence="2" type="ORF">ACFO4E_08005</name>
</gene>
<evidence type="ECO:0000256" key="1">
    <source>
        <dbReference type="SAM" id="Phobius"/>
    </source>
</evidence>
<dbReference type="EMBL" id="JBHSFQ010000005">
    <property type="protein sequence ID" value="MFC4561798.1"/>
    <property type="molecule type" value="Genomic_DNA"/>
</dbReference>
<keyword evidence="1" id="KW-0812">Transmembrane</keyword>
<sequence length="54" mass="5015">MAGLIALCSVVAGGLALARSTGRAGIGGAVVAATVGLAGTALGGLALARSRHTR</sequence>
<dbReference type="Proteomes" id="UP001595923">
    <property type="component" value="Unassembled WGS sequence"/>
</dbReference>
<dbReference type="Pfam" id="PF19733">
    <property type="entry name" value="DUF6223"/>
    <property type="match status" value="1"/>
</dbReference>
<feature type="transmembrane region" description="Helical" evidence="1">
    <location>
        <begin position="28"/>
        <end position="48"/>
    </location>
</feature>
<accession>A0ABV9DTU3</accession>
<keyword evidence="1" id="KW-1133">Transmembrane helix</keyword>
<dbReference type="InterPro" id="IPR045770">
    <property type="entry name" value="DUF6223"/>
</dbReference>